<evidence type="ECO:0000313" key="4">
    <source>
        <dbReference type="EMBL" id="KAB1638250.1"/>
    </source>
</evidence>
<comment type="caution">
    <text evidence="4">The sequence shown here is derived from an EMBL/GenBank/DDBJ whole genome shotgun (WGS) entry which is preliminary data.</text>
</comment>
<keyword evidence="2" id="KW-0472">Membrane</keyword>
<dbReference type="Gene3D" id="2.40.128.110">
    <property type="entry name" value="Lipid/polyisoprenoid-binding, YceI-like"/>
    <property type="match status" value="1"/>
</dbReference>
<feature type="domain" description="Lipid/polyisoprenoid-binding YceI-like" evidence="3">
    <location>
        <begin position="65"/>
        <end position="231"/>
    </location>
</feature>
<dbReference type="Pfam" id="PF04264">
    <property type="entry name" value="YceI"/>
    <property type="match status" value="1"/>
</dbReference>
<proteinExistence type="inferred from homology"/>
<keyword evidence="5" id="KW-1185">Reference proteome</keyword>
<protein>
    <submittedName>
        <fullName evidence="4">YceI family protein</fullName>
    </submittedName>
</protein>
<gene>
    <name evidence="4" type="ORF">F8O03_07575</name>
</gene>
<dbReference type="EMBL" id="WBJX01000002">
    <property type="protein sequence ID" value="KAB1638250.1"/>
    <property type="molecule type" value="Genomic_DNA"/>
</dbReference>
<organism evidence="4 5">
    <name type="scientific">Pseudoclavibacter terrae</name>
    <dbReference type="NCBI Taxonomy" id="1530195"/>
    <lineage>
        <taxon>Bacteria</taxon>
        <taxon>Bacillati</taxon>
        <taxon>Actinomycetota</taxon>
        <taxon>Actinomycetes</taxon>
        <taxon>Micrococcales</taxon>
        <taxon>Microbacteriaceae</taxon>
        <taxon>Pseudoclavibacter</taxon>
    </lineage>
</organism>
<dbReference type="Proteomes" id="UP000490386">
    <property type="component" value="Unassembled WGS sequence"/>
</dbReference>
<evidence type="ECO:0000256" key="1">
    <source>
        <dbReference type="ARBA" id="ARBA00008812"/>
    </source>
</evidence>
<reference evidence="4 5" key="1">
    <citation type="submission" date="2019-09" db="EMBL/GenBank/DDBJ databases">
        <title>Phylogeny of genus Pseudoclavibacter and closely related genus.</title>
        <authorList>
            <person name="Li Y."/>
        </authorList>
    </citation>
    <scope>NUCLEOTIDE SEQUENCE [LARGE SCALE GENOMIC DNA]</scope>
    <source>
        <strain evidence="4 5">THG-MD12</strain>
    </source>
</reference>
<dbReference type="SMART" id="SM00867">
    <property type="entry name" value="YceI"/>
    <property type="match status" value="1"/>
</dbReference>
<dbReference type="OrthoDB" id="117810at2"/>
<evidence type="ECO:0000259" key="3">
    <source>
        <dbReference type="SMART" id="SM00867"/>
    </source>
</evidence>
<dbReference type="PANTHER" id="PTHR34406:SF1">
    <property type="entry name" value="PROTEIN YCEI"/>
    <property type="match status" value="1"/>
</dbReference>
<evidence type="ECO:0000256" key="2">
    <source>
        <dbReference type="SAM" id="Phobius"/>
    </source>
</evidence>
<dbReference type="AlphaFoldDB" id="A0A7J5B2L2"/>
<sequence>MKKPSKKATIGLVIAAVVVVIGIAAAVFGPMIYRDVIAEPAAEAPALEIESTAPSAADASTLAGSWTVASGSYAGYRVDEVLNGTDVTVTGRTETVSGTLTTTETELTAADITVDVASIATDEERRDEYFRSEALDTAANPEATFTLDEPVAALDGLADGTQATIPATGTLTLNGVSQQVTIDITAGLDGDNVQVAGSIPVTFADYGVEAPNLGFVSVEPTGSVEFLLVLERA</sequence>
<dbReference type="InterPro" id="IPR036761">
    <property type="entry name" value="TTHA0802/YceI-like_sf"/>
</dbReference>
<keyword evidence="2" id="KW-1133">Transmembrane helix</keyword>
<dbReference type="RefSeq" id="WP_151423337.1">
    <property type="nucleotide sequence ID" value="NZ_CANKVH010000001.1"/>
</dbReference>
<evidence type="ECO:0000313" key="5">
    <source>
        <dbReference type="Proteomes" id="UP000490386"/>
    </source>
</evidence>
<dbReference type="SUPFAM" id="SSF101874">
    <property type="entry name" value="YceI-like"/>
    <property type="match status" value="1"/>
</dbReference>
<dbReference type="PANTHER" id="PTHR34406">
    <property type="entry name" value="PROTEIN YCEI"/>
    <property type="match status" value="1"/>
</dbReference>
<name>A0A7J5B2L2_9MICO</name>
<comment type="similarity">
    <text evidence="1">Belongs to the UPF0312 family.</text>
</comment>
<feature type="transmembrane region" description="Helical" evidence="2">
    <location>
        <begin position="12"/>
        <end position="33"/>
    </location>
</feature>
<keyword evidence="2" id="KW-0812">Transmembrane</keyword>
<dbReference type="InterPro" id="IPR007372">
    <property type="entry name" value="Lipid/polyisoprenoid-bd_YceI"/>
</dbReference>
<accession>A0A7J5B2L2</accession>